<dbReference type="PANTHER" id="PTHR45973">
    <property type="entry name" value="PROTEIN PHOSPHATASE 1 REGULATORY SUBUNIT SDS22-RELATED"/>
    <property type="match status" value="1"/>
</dbReference>
<dbReference type="KEGG" id="mdo:100023147"/>
<dbReference type="GO" id="GO:0005930">
    <property type="term" value="C:axoneme"/>
    <property type="evidence" value="ECO:0000318"/>
    <property type="project" value="GO_Central"/>
</dbReference>
<evidence type="ECO:0000256" key="3">
    <source>
        <dbReference type="ARBA" id="ARBA00022553"/>
    </source>
</evidence>
<dbReference type="Pfam" id="PF14580">
    <property type="entry name" value="LRR_9"/>
    <property type="match status" value="1"/>
</dbReference>
<sequence>MHPESGKPGQEDGTEHGSVPEESEESSGDCRNGESVLINNAEIKPKEKLADTTEKWFQSEQKQSGDQNSNTHSPSQKAKEKENCHRMTKSFLRKLCKDQKLYMTPALNDTLYLHFKGFDCIENLEEYTGLRCLWLECNGIQKIENLEAQTELRCLYLQLNLIHKIENLEALKKLDSLNLSNNYIKTIENLSCLPVLNTLQIAHNHLETVEDIQHLKDCISICVLDLSNNKLSDPDILCVLEAMPDLRVLNLMGNTVIKKIMHYRRTVTIRLKVLTYLDDRPVFPKDRACAEAWAKGGSEAEKEERGRWETKERKKIEESIEALATIRQRALEKKRQREMAEKGEIPTANKSQSAEPGTEGSQKPPAQEEVQQKIEKFVKESFDAQDEAFPEDSNMKNKQPIEAKGENQEKSSDSDFQEKDAKPSDSSTAQKESTLKALSMKKTDLDEAKELEIIELEAKNKLFIDDLPDLEDIEFNETLPEDLDEKKGPIPKIEIISGASDDSDVEEDHTILAMKDKMSPDALSNIFTISKDTSKKTVSPLSEILETESNRNLESPKDHPKFSVPLIQEISKKLLEESSMAPTCNKEGNPQPLPNVDKDGTPGSPSLSGSDTSKYKVKLLTETEEFLVHGIKEGNEDIEFGLD</sequence>
<dbReference type="STRING" id="13616.ENSMODP00000006081"/>
<dbReference type="InterPro" id="IPR032675">
    <property type="entry name" value="LRR_dom_sf"/>
</dbReference>
<accession>F7ATT8</accession>
<reference evidence="12" key="2">
    <citation type="submission" date="2025-08" db="UniProtKB">
        <authorList>
            <consortium name="Ensembl"/>
        </authorList>
    </citation>
    <scope>IDENTIFICATION</scope>
</reference>
<dbReference type="PANTHER" id="PTHR45973:SF19">
    <property type="entry name" value="DYNEIN AXONEMAL ASSEMBLY FACTOR 1"/>
    <property type="match status" value="1"/>
</dbReference>
<protein>
    <recommendedName>
        <fullName evidence="8 10">Dynein axonemal assembly factor 1</fullName>
    </recommendedName>
</protein>
<feature type="compositionally biased region" description="Basic and acidic residues" evidence="11">
    <location>
        <begin position="548"/>
        <end position="561"/>
    </location>
</feature>
<evidence type="ECO:0000256" key="9">
    <source>
        <dbReference type="ARBA" id="ARBA00046066"/>
    </source>
</evidence>
<feature type="compositionally biased region" description="Basic and acidic residues" evidence="11">
    <location>
        <begin position="1"/>
        <end position="19"/>
    </location>
</feature>
<feature type="compositionally biased region" description="Basic and acidic residues" evidence="11">
    <location>
        <begin position="43"/>
        <end position="54"/>
    </location>
</feature>
<reference evidence="12" key="3">
    <citation type="submission" date="2025-09" db="UniProtKB">
        <authorList>
            <consortium name="Ensembl"/>
        </authorList>
    </citation>
    <scope>IDENTIFICATION</scope>
</reference>
<feature type="region of interest" description="Disordered" evidence="11">
    <location>
        <begin position="331"/>
        <end position="440"/>
    </location>
</feature>
<dbReference type="CTD" id="123872"/>
<dbReference type="Gene3D" id="3.80.10.10">
    <property type="entry name" value="Ribonuclease Inhibitor"/>
    <property type="match status" value="2"/>
</dbReference>
<feature type="region of interest" description="Disordered" evidence="11">
    <location>
        <begin position="293"/>
        <end position="313"/>
    </location>
</feature>
<dbReference type="GeneTree" id="ENSGT00940000158494"/>
<feature type="compositionally biased region" description="Polar residues" evidence="11">
    <location>
        <begin position="348"/>
        <end position="361"/>
    </location>
</feature>
<dbReference type="InParanoid" id="F7ATT8"/>
<evidence type="ECO:0000256" key="8">
    <source>
        <dbReference type="ARBA" id="ARBA00024429"/>
    </source>
</evidence>
<evidence type="ECO:0000256" key="10">
    <source>
        <dbReference type="RuleBase" id="RU364076"/>
    </source>
</evidence>
<dbReference type="GeneID" id="100023147"/>
<dbReference type="PROSITE" id="PS51450">
    <property type="entry name" value="LRR"/>
    <property type="match status" value="5"/>
</dbReference>
<proteinExistence type="inferred from homology"/>
<gene>
    <name evidence="12" type="primary">DNAAF1</name>
</gene>
<name>F7ATT8_MONDO</name>
<evidence type="ECO:0000256" key="11">
    <source>
        <dbReference type="SAM" id="MobiDB-lite"/>
    </source>
</evidence>
<keyword evidence="5 10" id="KW-0677">Repeat</keyword>
<dbReference type="RefSeq" id="XP_016283259.1">
    <property type="nucleotide sequence ID" value="XM_016427773.2"/>
</dbReference>
<keyword evidence="6 10" id="KW-0969">Cilium</keyword>
<dbReference type="GO" id="GO:0035082">
    <property type="term" value="P:axoneme assembly"/>
    <property type="evidence" value="ECO:0000318"/>
    <property type="project" value="GO_Central"/>
</dbReference>
<feature type="compositionally biased region" description="Basic and acidic residues" evidence="11">
    <location>
        <begin position="393"/>
        <end position="423"/>
    </location>
</feature>
<dbReference type="SMART" id="SM00365">
    <property type="entry name" value="LRR_SD22"/>
    <property type="match status" value="3"/>
</dbReference>
<dbReference type="RefSeq" id="XP_016283258.1">
    <property type="nucleotide sequence ID" value="XM_016427772.2"/>
</dbReference>
<dbReference type="AlphaFoldDB" id="F7ATT8"/>
<dbReference type="OrthoDB" id="1904536at2759"/>
<feature type="region of interest" description="Disordered" evidence="11">
    <location>
        <begin position="574"/>
        <end position="615"/>
    </location>
</feature>
<reference evidence="12 13" key="1">
    <citation type="journal article" date="2007" name="Nature">
        <title>Genome of the marsupial Monodelphis domestica reveals innovation in non-coding sequences.</title>
        <authorList>
            <person name="Mikkelsen T.S."/>
            <person name="Wakefield M.J."/>
            <person name="Aken B."/>
            <person name="Amemiya C.T."/>
            <person name="Chang J.L."/>
            <person name="Duke S."/>
            <person name="Garber M."/>
            <person name="Gentles A.J."/>
            <person name="Goodstadt L."/>
            <person name="Heger A."/>
            <person name="Jurka J."/>
            <person name="Kamal M."/>
            <person name="Mauceli E."/>
            <person name="Searle S.M."/>
            <person name="Sharpe T."/>
            <person name="Baker M.L."/>
            <person name="Batzer M.A."/>
            <person name="Benos P.V."/>
            <person name="Belov K."/>
            <person name="Clamp M."/>
            <person name="Cook A."/>
            <person name="Cuff J."/>
            <person name="Das R."/>
            <person name="Davidow L."/>
            <person name="Deakin J.E."/>
            <person name="Fazzari M.J."/>
            <person name="Glass J.L."/>
            <person name="Grabherr M."/>
            <person name="Greally J.M."/>
            <person name="Gu W."/>
            <person name="Hore T.A."/>
            <person name="Huttley G.A."/>
            <person name="Kleber M."/>
            <person name="Jirtle R.L."/>
            <person name="Koina E."/>
            <person name="Lee J.T."/>
            <person name="Mahony S."/>
            <person name="Marra M.A."/>
            <person name="Miller R.D."/>
            <person name="Nicholls R.D."/>
            <person name="Oda M."/>
            <person name="Papenfuss A.T."/>
            <person name="Parra Z.E."/>
            <person name="Pollock D.D."/>
            <person name="Ray D.A."/>
            <person name="Schein J.E."/>
            <person name="Speed T.P."/>
            <person name="Thompson K."/>
            <person name="VandeBerg J.L."/>
            <person name="Wade C.M."/>
            <person name="Walker J.A."/>
            <person name="Waters P.D."/>
            <person name="Webber C."/>
            <person name="Weidman J.R."/>
            <person name="Xie X."/>
            <person name="Zody M.C."/>
            <person name="Baldwin J."/>
            <person name="Abdouelleil A."/>
            <person name="Abdulkadir J."/>
            <person name="Abebe A."/>
            <person name="Abera B."/>
            <person name="Abreu J."/>
            <person name="Acer S.C."/>
            <person name="Aftuck L."/>
            <person name="Alexander A."/>
            <person name="An P."/>
            <person name="Anderson E."/>
            <person name="Anderson S."/>
            <person name="Arachi H."/>
            <person name="Azer M."/>
            <person name="Bachantsang P."/>
            <person name="Barry A."/>
            <person name="Bayul T."/>
            <person name="Berlin A."/>
            <person name="Bessette D."/>
            <person name="Bloom T."/>
            <person name="Bloom T."/>
            <person name="Boguslavskiy L."/>
            <person name="Bonnet C."/>
            <person name="Boukhgalter B."/>
            <person name="Bourzgui I."/>
            <person name="Brown A."/>
            <person name="Cahill P."/>
            <person name="Channer S."/>
            <person name="Cheshatsang Y."/>
            <person name="Chuda L."/>
            <person name="Citroen M."/>
            <person name="Collymore A."/>
            <person name="Cooke P."/>
            <person name="Costello M."/>
            <person name="D'Aco K."/>
            <person name="Daza R."/>
            <person name="De Haan G."/>
            <person name="DeGray S."/>
            <person name="DeMaso C."/>
            <person name="Dhargay N."/>
            <person name="Dooley K."/>
            <person name="Dooley E."/>
            <person name="Doricent M."/>
            <person name="Dorje P."/>
            <person name="Dorjee K."/>
            <person name="Dupes A."/>
            <person name="Elong R."/>
            <person name="Falk J."/>
            <person name="Farina A."/>
            <person name="Faro S."/>
            <person name="Ferguson D."/>
            <person name="Fisher S."/>
            <person name="Foley C.D."/>
            <person name="Franke A."/>
            <person name="Friedrich D."/>
            <person name="Gadbois L."/>
            <person name="Gearin G."/>
            <person name="Gearin C.R."/>
            <person name="Giannoukos G."/>
            <person name="Goode T."/>
            <person name="Graham J."/>
            <person name="Grandbois E."/>
            <person name="Grewal S."/>
            <person name="Gyaltsen K."/>
            <person name="Hafez N."/>
            <person name="Hagos B."/>
            <person name="Hall J."/>
            <person name="Henson C."/>
            <person name="Hollinger A."/>
            <person name="Honan T."/>
            <person name="Huard M.D."/>
            <person name="Hughes L."/>
            <person name="Hurhula B."/>
            <person name="Husby M.E."/>
            <person name="Kamat A."/>
            <person name="Kanga B."/>
            <person name="Kashin S."/>
            <person name="Khazanovich D."/>
            <person name="Kisner P."/>
            <person name="Lance K."/>
            <person name="Lara M."/>
            <person name="Lee W."/>
            <person name="Lennon N."/>
            <person name="Letendre F."/>
            <person name="LeVine R."/>
            <person name="Lipovsky A."/>
            <person name="Liu X."/>
            <person name="Liu J."/>
            <person name="Liu S."/>
            <person name="Lokyitsang T."/>
            <person name="Lokyitsang Y."/>
            <person name="Lubonja R."/>
            <person name="Lui A."/>
            <person name="MacDonald P."/>
            <person name="Magnisalis V."/>
            <person name="Maru K."/>
            <person name="Matthews C."/>
            <person name="McCusker W."/>
            <person name="McDonough S."/>
            <person name="Mehta T."/>
            <person name="Meldrim J."/>
            <person name="Meneus L."/>
            <person name="Mihai O."/>
            <person name="Mihalev A."/>
            <person name="Mihova T."/>
            <person name="Mittelman R."/>
            <person name="Mlenga V."/>
            <person name="Montmayeur A."/>
            <person name="Mulrain L."/>
            <person name="Navidi A."/>
            <person name="Naylor J."/>
            <person name="Negash T."/>
            <person name="Nguyen T."/>
            <person name="Nguyen N."/>
            <person name="Nicol R."/>
            <person name="Norbu C."/>
            <person name="Norbu N."/>
            <person name="Novod N."/>
            <person name="O'Neill B."/>
            <person name="Osman S."/>
            <person name="Markiewicz E."/>
            <person name="Oyono O.L."/>
            <person name="Patti C."/>
            <person name="Phunkhang P."/>
            <person name="Pierre F."/>
            <person name="Priest M."/>
            <person name="Raghuraman S."/>
            <person name="Rege F."/>
            <person name="Reyes R."/>
            <person name="Rise C."/>
            <person name="Rogov P."/>
            <person name="Ross K."/>
            <person name="Ryan E."/>
            <person name="Settipalli S."/>
            <person name="Shea T."/>
            <person name="Sherpa N."/>
            <person name="Shi L."/>
            <person name="Shih D."/>
            <person name="Sparrow T."/>
            <person name="Spaulding J."/>
            <person name="Stalker J."/>
            <person name="Stange-Thomann N."/>
            <person name="Stavropoulos S."/>
            <person name="Stone C."/>
            <person name="Strader C."/>
            <person name="Tesfaye S."/>
            <person name="Thomson T."/>
            <person name="Thoulutsang Y."/>
            <person name="Thoulutsang D."/>
            <person name="Topham K."/>
            <person name="Topping I."/>
            <person name="Tsamla T."/>
            <person name="Vassiliev H."/>
            <person name="Vo A."/>
            <person name="Wangchuk T."/>
            <person name="Wangdi T."/>
            <person name="Weiand M."/>
            <person name="Wilkinson J."/>
            <person name="Wilson A."/>
            <person name="Yadav S."/>
            <person name="Young G."/>
            <person name="Yu Q."/>
            <person name="Zembek L."/>
            <person name="Zhong D."/>
            <person name="Zimmer A."/>
            <person name="Zwirko Z."/>
            <person name="Jaffe D.B."/>
            <person name="Alvarez P."/>
            <person name="Brockman W."/>
            <person name="Butler J."/>
            <person name="Chin C."/>
            <person name="Gnerre S."/>
            <person name="MacCallum I."/>
            <person name="Graves J.A."/>
            <person name="Ponting C.P."/>
            <person name="Breen M."/>
            <person name="Samollow P.B."/>
            <person name="Lander E.S."/>
            <person name="Lindblad-Toh K."/>
        </authorList>
    </citation>
    <scope>NUCLEOTIDE SEQUENCE [LARGE SCALE GENOMIC DNA]</scope>
</reference>
<dbReference type="GO" id="GO:0070840">
    <property type="term" value="F:dynein complex binding"/>
    <property type="evidence" value="ECO:0000318"/>
    <property type="project" value="GO_Central"/>
</dbReference>
<dbReference type="OMA" id="SWRVETE"/>
<feature type="compositionally biased region" description="Polar residues" evidence="11">
    <location>
        <begin position="603"/>
        <end position="612"/>
    </location>
</feature>
<evidence type="ECO:0000256" key="2">
    <source>
        <dbReference type="ARBA" id="ARBA00006453"/>
    </source>
</evidence>
<dbReference type="eggNOG" id="KOG0531">
    <property type="taxonomic scope" value="Eukaryota"/>
</dbReference>
<comment type="subcellular location">
    <subcellularLocation>
        <location evidence="1 10">Cell projection</location>
        <location evidence="1 10">Cilium</location>
    </subcellularLocation>
</comment>
<dbReference type="Proteomes" id="UP000002280">
    <property type="component" value="Chromosome 1"/>
</dbReference>
<evidence type="ECO:0000256" key="7">
    <source>
        <dbReference type="ARBA" id="ARBA00023273"/>
    </source>
</evidence>
<dbReference type="FunFam" id="3.80.10.10:FF:000349">
    <property type="entry name" value="Dynein assembly factor 1, axonemal"/>
    <property type="match status" value="1"/>
</dbReference>
<dbReference type="Ensembl" id="ENSMODT00000006210.3">
    <property type="protein sequence ID" value="ENSMODP00000006081.3"/>
    <property type="gene ID" value="ENSMODG00000004944.4"/>
</dbReference>
<dbReference type="InterPro" id="IPR001611">
    <property type="entry name" value="Leu-rich_rpt"/>
</dbReference>
<feature type="region of interest" description="Disordered" evidence="11">
    <location>
        <begin position="538"/>
        <end position="562"/>
    </location>
</feature>
<evidence type="ECO:0000256" key="4">
    <source>
        <dbReference type="ARBA" id="ARBA00022614"/>
    </source>
</evidence>
<organism evidence="12 13">
    <name type="scientific">Monodelphis domestica</name>
    <name type="common">Gray short-tailed opossum</name>
    <dbReference type="NCBI Taxonomy" id="13616"/>
    <lineage>
        <taxon>Eukaryota</taxon>
        <taxon>Metazoa</taxon>
        <taxon>Chordata</taxon>
        <taxon>Craniata</taxon>
        <taxon>Vertebrata</taxon>
        <taxon>Euteleostomi</taxon>
        <taxon>Mammalia</taxon>
        <taxon>Metatheria</taxon>
        <taxon>Didelphimorphia</taxon>
        <taxon>Didelphidae</taxon>
        <taxon>Monodelphis</taxon>
    </lineage>
</organism>
<evidence type="ECO:0000256" key="6">
    <source>
        <dbReference type="ARBA" id="ARBA00023069"/>
    </source>
</evidence>
<evidence type="ECO:0000256" key="5">
    <source>
        <dbReference type="ARBA" id="ARBA00022737"/>
    </source>
</evidence>
<keyword evidence="7 10" id="KW-0966">Cell projection</keyword>
<evidence type="ECO:0000313" key="13">
    <source>
        <dbReference type="Proteomes" id="UP000002280"/>
    </source>
</evidence>
<feature type="compositionally biased region" description="Polar residues" evidence="11">
    <location>
        <begin position="55"/>
        <end position="76"/>
    </location>
</feature>
<dbReference type="FunCoup" id="F7ATT8">
    <property type="interactions" value="203"/>
</dbReference>
<dbReference type="SUPFAM" id="SSF52075">
    <property type="entry name" value="Outer arm dynein light chain 1"/>
    <property type="match status" value="1"/>
</dbReference>
<comment type="function">
    <text evidence="9 10">Cilium-specific protein required for the stability of the ciliary architecture. Plays a role in cytoplasmic preassembly of dynein arms. Involved in regulation of microtubule-based cilia and actin-based brush border microvilli.</text>
</comment>
<keyword evidence="3" id="KW-0597">Phosphoprotein</keyword>
<evidence type="ECO:0000313" key="12">
    <source>
        <dbReference type="Ensembl" id="ENSMODP00000006081.3"/>
    </source>
</evidence>
<feature type="compositionally biased region" description="Basic and acidic residues" evidence="11">
    <location>
        <begin position="331"/>
        <end position="344"/>
    </location>
</feature>
<dbReference type="RefSeq" id="XP_016283260.1">
    <property type="nucleotide sequence ID" value="XM_016427774.2"/>
</dbReference>
<feature type="region of interest" description="Disordered" evidence="11">
    <location>
        <begin position="1"/>
        <end position="83"/>
    </location>
</feature>
<feature type="compositionally biased region" description="Basic and acidic residues" evidence="11">
    <location>
        <begin position="370"/>
        <end position="382"/>
    </location>
</feature>
<keyword evidence="4 10" id="KW-0433">Leucine-rich repeat</keyword>
<dbReference type="Bgee" id="ENSMODG00000004944">
    <property type="expression patterns" value="Expressed in spermatocyte and 19 other cell types or tissues"/>
</dbReference>
<keyword evidence="13" id="KW-1185">Reference proteome</keyword>
<dbReference type="InterPro" id="IPR050576">
    <property type="entry name" value="Cilia_flagella_integrity"/>
</dbReference>
<dbReference type="FunFam" id="3.80.10.10:FF:000394">
    <property type="entry name" value="Dynein assembly factor 1, axonemal"/>
    <property type="match status" value="1"/>
</dbReference>
<evidence type="ECO:0000256" key="1">
    <source>
        <dbReference type="ARBA" id="ARBA00004138"/>
    </source>
</evidence>
<feature type="compositionally biased region" description="Basic and acidic residues" evidence="11">
    <location>
        <begin position="298"/>
        <end position="313"/>
    </location>
</feature>
<dbReference type="HOGENOM" id="CLU_027574_0_0_1"/>
<comment type="similarity">
    <text evidence="2 10">Belongs to the DNAAF1 family.</text>
</comment>